<proteinExistence type="predicted"/>
<protein>
    <submittedName>
        <fullName evidence="2">Uncharacterized protein</fullName>
    </submittedName>
</protein>
<evidence type="ECO:0000313" key="2">
    <source>
        <dbReference type="EMBL" id="KAK7807705.1"/>
    </source>
</evidence>
<sequence>MELSVGVPPPPPPSPPPSSQPCCIPTGEENQDNFLVQRKPELADCRSLTADLDDITQTKATCFSLPACFVSQLERAVEAAALETTKSNGEREQQAGEEEALGMQGLLFSAIARLPEKVPLSNKTTTTTETQRERELAERAAFVRNLLVGVREGPVHILGHHCVLLSQVWVCSLAASSNGEKRKDQLQIYTALLAYASDAAVLWLLESFIHYYSQTPRTSENQTWPSFKINSSVLPVNYVLAQAPLPVIEDIRLSQKNDQVELRRVTSSGTCTHCSLTLDQRNFLPWSEIYVVKLARMRDNCMLSPKRGIYTNYSLLQYTGNILEPFSTAALFPDASLSEQGQSSILVGPSLGKRAPGSGVGIHRKAGSYTRAVDKRNPRQRDGGHAKRIQVEDGEQGAAPGEEKKLTSSLKQKWSRPSEITKPVVWELQTGETHWGNALAADSASYAGRHTNFLTPASGPGSEALPLNYRRGDPRSGPHSQALAPNLTINHDREHTMLNSERSRKTSKVLTLKRSAENTAEEHHQVKAAPMCFLRLASNSKYHTEPALIAFGPLLL</sequence>
<feature type="region of interest" description="Disordered" evidence="1">
    <location>
        <begin position="356"/>
        <end position="414"/>
    </location>
</feature>
<feature type="compositionally biased region" description="Pro residues" evidence="1">
    <location>
        <begin position="7"/>
        <end position="19"/>
    </location>
</feature>
<organism evidence="2 3">
    <name type="scientific">Myodes glareolus</name>
    <name type="common">Bank vole</name>
    <name type="synonym">Clethrionomys glareolus</name>
    <dbReference type="NCBI Taxonomy" id="447135"/>
    <lineage>
        <taxon>Eukaryota</taxon>
        <taxon>Metazoa</taxon>
        <taxon>Chordata</taxon>
        <taxon>Craniata</taxon>
        <taxon>Vertebrata</taxon>
        <taxon>Euteleostomi</taxon>
        <taxon>Mammalia</taxon>
        <taxon>Eutheria</taxon>
        <taxon>Euarchontoglires</taxon>
        <taxon>Glires</taxon>
        <taxon>Rodentia</taxon>
        <taxon>Myomorpha</taxon>
        <taxon>Muroidea</taxon>
        <taxon>Cricetidae</taxon>
        <taxon>Arvicolinae</taxon>
        <taxon>Myodes</taxon>
    </lineage>
</organism>
<keyword evidence="3" id="KW-1185">Reference proteome</keyword>
<dbReference type="AlphaFoldDB" id="A0AAW0HZZ3"/>
<name>A0AAW0HZZ3_MYOGA</name>
<dbReference type="EMBL" id="JBBHLL010000264">
    <property type="protein sequence ID" value="KAK7807705.1"/>
    <property type="molecule type" value="Genomic_DNA"/>
</dbReference>
<feature type="compositionally biased region" description="Basic and acidic residues" evidence="1">
    <location>
        <begin position="372"/>
        <end position="391"/>
    </location>
</feature>
<feature type="region of interest" description="Disordered" evidence="1">
    <location>
        <begin position="1"/>
        <end position="28"/>
    </location>
</feature>
<evidence type="ECO:0000313" key="3">
    <source>
        <dbReference type="Proteomes" id="UP001488838"/>
    </source>
</evidence>
<evidence type="ECO:0000256" key="1">
    <source>
        <dbReference type="SAM" id="MobiDB-lite"/>
    </source>
</evidence>
<gene>
    <name evidence="2" type="ORF">U0070_010920</name>
</gene>
<comment type="caution">
    <text evidence="2">The sequence shown here is derived from an EMBL/GenBank/DDBJ whole genome shotgun (WGS) entry which is preliminary data.</text>
</comment>
<accession>A0AAW0HZZ3</accession>
<dbReference type="Proteomes" id="UP001488838">
    <property type="component" value="Unassembled WGS sequence"/>
</dbReference>
<reference evidence="2 3" key="1">
    <citation type="journal article" date="2023" name="bioRxiv">
        <title>Conserved and derived expression patterns and positive selection on dental genes reveal complex evolutionary context of ever-growing rodent molars.</title>
        <authorList>
            <person name="Calamari Z.T."/>
            <person name="Song A."/>
            <person name="Cohen E."/>
            <person name="Akter M."/>
            <person name="Roy R.D."/>
            <person name="Hallikas O."/>
            <person name="Christensen M.M."/>
            <person name="Li P."/>
            <person name="Marangoni P."/>
            <person name="Jernvall J."/>
            <person name="Klein O.D."/>
        </authorList>
    </citation>
    <scope>NUCLEOTIDE SEQUENCE [LARGE SCALE GENOMIC DNA]</scope>
    <source>
        <strain evidence="2">V071</strain>
    </source>
</reference>